<comment type="cofactor">
    <cofactor evidence="1">
        <name>FAD</name>
        <dbReference type="ChEBI" id="CHEBI:57692"/>
    </cofactor>
</comment>
<keyword evidence="6" id="KW-1185">Reference proteome</keyword>
<sequence length="509" mass="53652">MPETQVLIVGAGPTGLVLAIQLARHGIACRIIDRAAGPGEASRAMAVHARTLEFYRQFGFADQVAAAGIPMATLHLRQAGREVARLELGALGAGESRYPFILSLPQDEHERLLGAQLSALGLRVEWGVELRALAEIPGGLRATLAGPAGEESCEAAWLCGCDGAHSRVRQAIGLGFPGGTYAQRFYVADVAIAGPARPDIEANIAAQGLALLFPVRRAGMQRVIGILPPELGDRDDVTFDAVRPVAEAMLGISVERANWFSTYHVHHRVAAGFRRGRAFLAGDAGHIHSPAGGQGMNTGIGDAVNLGWKLAEVLQGQAAESLLESYEQERIGFARTLVATTDRAFTALVGTGPGSRLLRQVVLPRLAPLLLGIGPVRRRLFRTASQIRIAYPDSPLSEGRAGALAAGARLPFLEVPGGDSHAPLDGLGWRLQLHGEAAPPLRAAAAELGLPLDTFPWSAAAGRAGLARDAAYLLRPDGHIGLAWEGQDPARLRAYAAKHGLRFGQGGSP</sequence>
<dbReference type="PANTHER" id="PTHR43004">
    <property type="entry name" value="TRK SYSTEM POTASSIUM UPTAKE PROTEIN"/>
    <property type="match status" value="1"/>
</dbReference>
<protein>
    <submittedName>
        <fullName evidence="5">FAD-dependent monooxygenase</fullName>
    </submittedName>
</protein>
<gene>
    <name evidence="5" type="ORF">JYK14_15805</name>
</gene>
<evidence type="ECO:0000256" key="3">
    <source>
        <dbReference type="ARBA" id="ARBA00022827"/>
    </source>
</evidence>
<feature type="domain" description="FAD-binding" evidence="4">
    <location>
        <begin position="3"/>
        <end position="339"/>
    </location>
</feature>
<proteinExistence type="predicted"/>
<dbReference type="Gene3D" id="3.40.30.120">
    <property type="match status" value="1"/>
</dbReference>
<dbReference type="SUPFAM" id="SSF51905">
    <property type="entry name" value="FAD/NAD(P)-binding domain"/>
    <property type="match status" value="1"/>
</dbReference>
<keyword evidence="3" id="KW-0274">FAD</keyword>
<dbReference type="InterPro" id="IPR002938">
    <property type="entry name" value="FAD-bd"/>
</dbReference>
<evidence type="ECO:0000256" key="1">
    <source>
        <dbReference type="ARBA" id="ARBA00001974"/>
    </source>
</evidence>
<dbReference type="PRINTS" id="PR00420">
    <property type="entry name" value="RNGMNOXGNASE"/>
</dbReference>
<dbReference type="RefSeq" id="WP_252954252.1">
    <property type="nucleotide sequence ID" value="NZ_JAFIRR010000099.1"/>
</dbReference>
<dbReference type="Gene3D" id="3.30.70.2450">
    <property type="match status" value="1"/>
</dbReference>
<keyword evidence="2" id="KW-0285">Flavoprotein</keyword>
<accession>A0ABT1D8V6</accession>
<reference evidence="5 6" key="1">
    <citation type="submission" date="2021-12" db="EMBL/GenBank/DDBJ databases">
        <title>Siccirubricoccus leaddurans sp. nov., a high concentration Zn2+ tolerance bacterium.</title>
        <authorList>
            <person name="Cao Y."/>
        </authorList>
    </citation>
    <scope>NUCLEOTIDE SEQUENCE [LARGE SCALE GENOMIC DNA]</scope>
    <source>
        <strain evidence="5 6">KC 17139</strain>
    </source>
</reference>
<evidence type="ECO:0000313" key="6">
    <source>
        <dbReference type="Proteomes" id="UP001523392"/>
    </source>
</evidence>
<evidence type="ECO:0000313" key="5">
    <source>
        <dbReference type="EMBL" id="MCO6417614.1"/>
    </source>
</evidence>
<dbReference type="EMBL" id="JAFIRR010000099">
    <property type="protein sequence ID" value="MCO6417614.1"/>
    <property type="molecule type" value="Genomic_DNA"/>
</dbReference>
<evidence type="ECO:0000259" key="4">
    <source>
        <dbReference type="Pfam" id="PF01494"/>
    </source>
</evidence>
<dbReference type="Proteomes" id="UP001523392">
    <property type="component" value="Unassembled WGS sequence"/>
</dbReference>
<dbReference type="Gene3D" id="3.50.50.60">
    <property type="entry name" value="FAD/NAD(P)-binding domain"/>
    <property type="match status" value="1"/>
</dbReference>
<evidence type="ECO:0000256" key="2">
    <source>
        <dbReference type="ARBA" id="ARBA00022630"/>
    </source>
</evidence>
<dbReference type="GO" id="GO:0004497">
    <property type="term" value="F:monooxygenase activity"/>
    <property type="evidence" value="ECO:0007669"/>
    <property type="project" value="UniProtKB-KW"/>
</dbReference>
<comment type="caution">
    <text evidence="5">The sequence shown here is derived from an EMBL/GenBank/DDBJ whole genome shotgun (WGS) entry which is preliminary data.</text>
</comment>
<dbReference type="InterPro" id="IPR036188">
    <property type="entry name" value="FAD/NAD-bd_sf"/>
</dbReference>
<dbReference type="PANTHER" id="PTHR43004:SF19">
    <property type="entry name" value="BINDING MONOOXYGENASE, PUTATIVE (JCVI)-RELATED"/>
    <property type="match status" value="1"/>
</dbReference>
<dbReference type="Pfam" id="PF01494">
    <property type="entry name" value="FAD_binding_3"/>
    <property type="match status" value="1"/>
</dbReference>
<dbReference type="InterPro" id="IPR050641">
    <property type="entry name" value="RIFMO-like"/>
</dbReference>
<name>A0ABT1D8V6_9PROT</name>
<organism evidence="5 6">
    <name type="scientific">Siccirubricoccus soli</name>
    <dbReference type="NCBI Taxonomy" id="2899147"/>
    <lineage>
        <taxon>Bacteria</taxon>
        <taxon>Pseudomonadati</taxon>
        <taxon>Pseudomonadota</taxon>
        <taxon>Alphaproteobacteria</taxon>
        <taxon>Acetobacterales</taxon>
        <taxon>Roseomonadaceae</taxon>
        <taxon>Siccirubricoccus</taxon>
    </lineage>
</organism>
<keyword evidence="5" id="KW-0503">Monooxygenase</keyword>
<keyword evidence="5" id="KW-0560">Oxidoreductase</keyword>